<dbReference type="Pfam" id="PF00378">
    <property type="entry name" value="ECH_1"/>
    <property type="match status" value="1"/>
</dbReference>
<dbReference type="FunFam" id="3.90.226.10:FF:000231">
    <property type="entry name" value="6-ketocyclohex-1-ene-1-carbonyl-CoA hydrolase"/>
    <property type="match status" value="1"/>
</dbReference>
<proteinExistence type="predicted"/>
<protein>
    <recommendedName>
        <fullName evidence="1">6-oxocyclohex-1-ene-1-carbonyl-CoA hydratase</fullName>
        <ecNumber evidence="1">3.7.1.21</ecNumber>
    </recommendedName>
</protein>
<dbReference type="NCBIfam" id="TIGR03200">
    <property type="entry name" value="dearomat_oah"/>
    <property type="match status" value="1"/>
</dbReference>
<dbReference type="PANTHER" id="PTHR11941:SF54">
    <property type="entry name" value="ENOYL-COA HYDRATASE, MITOCHONDRIAL"/>
    <property type="match status" value="1"/>
</dbReference>
<dbReference type="Proteomes" id="UP000198744">
    <property type="component" value="Unassembled WGS sequence"/>
</dbReference>
<reference evidence="2 3" key="1">
    <citation type="submission" date="2016-10" db="EMBL/GenBank/DDBJ databases">
        <authorList>
            <person name="de Groot N.N."/>
        </authorList>
    </citation>
    <scope>NUCLEOTIDE SEQUENCE [LARGE SCALE GENOMIC DNA]</scope>
    <source>
        <strain evidence="2 3">DSM 8423</strain>
    </source>
</reference>
<evidence type="ECO:0000313" key="3">
    <source>
        <dbReference type="Proteomes" id="UP000198744"/>
    </source>
</evidence>
<dbReference type="STRING" id="43775.SAMN04489760_11364"/>
<dbReference type="OrthoDB" id="9774843at2"/>
<gene>
    <name evidence="2" type="ORF">SAMN04489760_11364</name>
</gene>
<evidence type="ECO:0000256" key="1">
    <source>
        <dbReference type="NCBIfam" id="TIGR03200"/>
    </source>
</evidence>
<dbReference type="RefSeq" id="WP_093883590.1">
    <property type="nucleotide sequence ID" value="NZ_FOBS01000013.1"/>
</dbReference>
<dbReference type="PANTHER" id="PTHR11941">
    <property type="entry name" value="ENOYL-COA HYDRATASE-RELATED"/>
    <property type="match status" value="1"/>
</dbReference>
<dbReference type="InterPro" id="IPR001753">
    <property type="entry name" value="Enoyl-CoA_hydra/iso"/>
</dbReference>
<sequence>MSLAWMPRENEMKNHDRHTSQWWGTEAPCTVYEKRPLKDPKGNEVAGLFTAWIRLNNPAQYNSYTTEMVKGVIAGFENASTDRSVVAVVFTGTGPFAFCTGGNTKEYSEYYSMRPEEYGSYMELFNNMVDSILMCKKPVICRVNGMRVAGGQEIGLACDIAVSSDLAIFGQAGPRHGSAPVGGSSDFLPWFLSNEDAMWNCVSCEMWSAYKMKAKNLISKCLPVLKDANGNFVRNPQVITESYVKDGEIVYGENKTGQEAKDARAFVNDALKAGNYDFALLDAEVERIIWIFANLFPGCLMKSIDGIRQKKKSWWDQVKNDHRYWLATNMMGEAFLGFGAFNTKKITGMDTIDFIKNRQLIAEGALNNEAYMEQVMGKPKA</sequence>
<accession>A0A1H7Y3P3</accession>
<dbReference type="EMBL" id="FOBS01000013">
    <property type="protein sequence ID" value="SEM39967.1"/>
    <property type="molecule type" value="Genomic_DNA"/>
</dbReference>
<dbReference type="GO" id="GO:0018807">
    <property type="term" value="F:6-hydroxycyclohex-1-ene-1-carboxyl-CoA hydratase activity"/>
    <property type="evidence" value="ECO:0007669"/>
    <property type="project" value="UniProtKB-UniRule"/>
</dbReference>
<dbReference type="EC" id="3.7.1.21" evidence="1"/>
<keyword evidence="2" id="KW-0378">Hydrolase</keyword>
<name>A0A1H7Y3P3_9BACT</name>
<dbReference type="GO" id="GO:0006635">
    <property type="term" value="P:fatty acid beta-oxidation"/>
    <property type="evidence" value="ECO:0007669"/>
    <property type="project" value="TreeGrafter"/>
</dbReference>
<dbReference type="InterPro" id="IPR029045">
    <property type="entry name" value="ClpP/crotonase-like_dom_sf"/>
</dbReference>
<dbReference type="CDD" id="cd06558">
    <property type="entry name" value="crotonase-like"/>
    <property type="match status" value="1"/>
</dbReference>
<dbReference type="AlphaFoldDB" id="A0A1H7Y3P3"/>
<dbReference type="GO" id="GO:0016823">
    <property type="term" value="F:hydrolase activity, acting on acid carbon-carbon bonds, in ketonic substances"/>
    <property type="evidence" value="ECO:0007669"/>
    <property type="project" value="InterPro"/>
</dbReference>
<dbReference type="Gene3D" id="3.90.226.10">
    <property type="entry name" value="2-enoyl-CoA Hydratase, Chain A, domain 1"/>
    <property type="match status" value="1"/>
</dbReference>
<keyword evidence="3" id="KW-1185">Reference proteome</keyword>
<dbReference type="InterPro" id="IPR017613">
    <property type="entry name" value="Dearomat_hydrolase"/>
</dbReference>
<dbReference type="SUPFAM" id="SSF52096">
    <property type="entry name" value="ClpP/crotonase"/>
    <property type="match status" value="1"/>
</dbReference>
<organism evidence="2 3">
    <name type="scientific">Syntrophus gentianae</name>
    <dbReference type="NCBI Taxonomy" id="43775"/>
    <lineage>
        <taxon>Bacteria</taxon>
        <taxon>Pseudomonadati</taxon>
        <taxon>Thermodesulfobacteriota</taxon>
        <taxon>Syntrophia</taxon>
        <taxon>Syntrophales</taxon>
        <taxon>Syntrophaceae</taxon>
        <taxon>Syntrophus</taxon>
    </lineage>
</organism>
<evidence type="ECO:0000313" key="2">
    <source>
        <dbReference type="EMBL" id="SEM39967.1"/>
    </source>
</evidence>